<evidence type="ECO:0000313" key="9">
    <source>
        <dbReference type="Proteomes" id="UP000322530"/>
    </source>
</evidence>
<keyword evidence="3" id="KW-0133">Cell shape</keyword>
<evidence type="ECO:0000256" key="3">
    <source>
        <dbReference type="ARBA" id="ARBA00022960"/>
    </source>
</evidence>
<dbReference type="GO" id="GO:0016755">
    <property type="term" value="F:aminoacyltransferase activity"/>
    <property type="evidence" value="ECO:0007669"/>
    <property type="project" value="InterPro"/>
</dbReference>
<evidence type="ECO:0000313" key="8">
    <source>
        <dbReference type="EMBL" id="GCF06665.1"/>
    </source>
</evidence>
<dbReference type="AlphaFoldDB" id="A0A5A5T605"/>
<evidence type="ECO:0000256" key="1">
    <source>
        <dbReference type="ARBA" id="ARBA00009943"/>
    </source>
</evidence>
<proteinExistence type="inferred from homology"/>
<dbReference type="Proteomes" id="UP000322530">
    <property type="component" value="Unassembled WGS sequence"/>
</dbReference>
<accession>A0A5A5T605</accession>
<evidence type="ECO:0000256" key="6">
    <source>
        <dbReference type="ARBA" id="ARBA00023316"/>
    </source>
</evidence>
<dbReference type="GO" id="GO:0009252">
    <property type="term" value="P:peptidoglycan biosynthetic process"/>
    <property type="evidence" value="ECO:0007669"/>
    <property type="project" value="UniProtKB-KW"/>
</dbReference>
<dbReference type="InterPro" id="IPR003447">
    <property type="entry name" value="FEMABX"/>
</dbReference>
<dbReference type="RefSeq" id="WP_149399446.1">
    <property type="nucleotide sequence ID" value="NZ_BIXY01000001.1"/>
</dbReference>
<comment type="similarity">
    <text evidence="1">Belongs to the FemABX family.</text>
</comment>
<dbReference type="EMBL" id="BIXY01000001">
    <property type="protein sequence ID" value="GCF06665.1"/>
    <property type="molecule type" value="Genomic_DNA"/>
</dbReference>
<keyword evidence="4" id="KW-0573">Peptidoglycan synthesis</keyword>
<dbReference type="InterPro" id="IPR016181">
    <property type="entry name" value="Acyl_CoA_acyltransferase"/>
</dbReference>
<keyword evidence="6" id="KW-0961">Cell wall biogenesis/degradation</keyword>
<gene>
    <name evidence="8" type="ORF">KDI_02290</name>
</gene>
<comment type="caution">
    <text evidence="8">The sequence shown here is derived from an EMBL/GenBank/DDBJ whole genome shotgun (WGS) entry which is preliminary data.</text>
</comment>
<dbReference type="GO" id="GO:0008360">
    <property type="term" value="P:regulation of cell shape"/>
    <property type="evidence" value="ECO:0007669"/>
    <property type="project" value="UniProtKB-KW"/>
</dbReference>
<dbReference type="Pfam" id="PF02388">
    <property type="entry name" value="FemAB"/>
    <property type="match status" value="2"/>
</dbReference>
<dbReference type="PANTHER" id="PTHR36174:SF1">
    <property type="entry name" value="LIPID II:GLYCINE GLYCYLTRANSFERASE"/>
    <property type="match status" value="1"/>
</dbReference>
<dbReference type="OrthoDB" id="9785911at2"/>
<reference evidence="8 9" key="1">
    <citation type="submission" date="2019-01" db="EMBL/GenBank/DDBJ databases">
        <title>Draft genome sequence of Dictyobacter sp. Uno17.</title>
        <authorList>
            <person name="Wang C.M."/>
            <person name="Zheng Y."/>
            <person name="Sakai Y."/>
            <person name="Abe K."/>
            <person name="Yokota A."/>
            <person name="Yabe S."/>
        </authorList>
    </citation>
    <scope>NUCLEOTIDE SEQUENCE [LARGE SCALE GENOMIC DNA]</scope>
    <source>
        <strain evidence="8 9">Uno17</strain>
    </source>
</reference>
<evidence type="ECO:0000256" key="5">
    <source>
        <dbReference type="ARBA" id="ARBA00023315"/>
    </source>
</evidence>
<dbReference type="PANTHER" id="PTHR36174">
    <property type="entry name" value="LIPID II:GLYCINE GLYCYLTRANSFERASE"/>
    <property type="match status" value="1"/>
</dbReference>
<keyword evidence="2" id="KW-0808">Transferase</keyword>
<dbReference type="PROSITE" id="PS51191">
    <property type="entry name" value="FEMABX"/>
    <property type="match status" value="1"/>
</dbReference>
<evidence type="ECO:0000256" key="2">
    <source>
        <dbReference type="ARBA" id="ARBA00022679"/>
    </source>
</evidence>
<keyword evidence="5" id="KW-0012">Acyltransferase</keyword>
<name>A0A5A5T605_9CHLR</name>
<dbReference type="Gene3D" id="3.40.630.30">
    <property type="match status" value="2"/>
</dbReference>
<organism evidence="8 9">
    <name type="scientific">Dictyobacter arantiisoli</name>
    <dbReference type="NCBI Taxonomy" id="2014874"/>
    <lineage>
        <taxon>Bacteria</taxon>
        <taxon>Bacillati</taxon>
        <taxon>Chloroflexota</taxon>
        <taxon>Ktedonobacteria</taxon>
        <taxon>Ktedonobacterales</taxon>
        <taxon>Dictyobacteraceae</taxon>
        <taxon>Dictyobacter</taxon>
    </lineage>
</organism>
<keyword evidence="9" id="KW-1185">Reference proteome</keyword>
<dbReference type="GO" id="GO:0071555">
    <property type="term" value="P:cell wall organization"/>
    <property type="evidence" value="ECO:0007669"/>
    <property type="project" value="UniProtKB-KW"/>
</dbReference>
<evidence type="ECO:0000256" key="7">
    <source>
        <dbReference type="SAM" id="Coils"/>
    </source>
</evidence>
<sequence length="378" mass="43771">MEARFITDRQQWNDFVAKSPYGNITQSYEWGELSKDVGSQALHIGVVDDQNNLCAAVLLLVVKMPMLRSSFFYAPRGPIIDDPNAPAMGVLLNFVKSEARKYGAFMLKLEPGVDATDTRWIAALERRGFQPSSQFLHIRNEWILDIRPDEKDILANMKEKWRYNIRLASRKGVTIREGHGRQDLEIFHLILQETAERDHFYIHDVDHFELLSELFEQDDRYALLIAEHEGKAIAAIVLMRMGKWCWYRYGASSSKSRNLMPNHLLQWMGMQWAKAHGCEYYNFLGIPNSLEEPEAQRDPLWGVYSFKRGFNGFSRLSLPGYDLPYNPVLFKAYRSMLDFKNWRAERASKKERAAEAKEEEKQVEAKVAARSVPVARKA</sequence>
<protein>
    <submittedName>
        <fullName evidence="8">Methicillin resistance protein</fullName>
    </submittedName>
</protein>
<evidence type="ECO:0000256" key="4">
    <source>
        <dbReference type="ARBA" id="ARBA00022984"/>
    </source>
</evidence>
<keyword evidence="7" id="KW-0175">Coiled coil</keyword>
<dbReference type="SUPFAM" id="SSF55729">
    <property type="entry name" value="Acyl-CoA N-acyltransferases (Nat)"/>
    <property type="match status" value="2"/>
</dbReference>
<dbReference type="InterPro" id="IPR050644">
    <property type="entry name" value="PG_Glycine_Bridge_Synth"/>
</dbReference>
<feature type="coiled-coil region" evidence="7">
    <location>
        <begin position="339"/>
        <end position="366"/>
    </location>
</feature>